<keyword evidence="5 6" id="KW-0472">Membrane</keyword>
<name>A0ABU3H4R4_9BACL</name>
<feature type="transmembrane region" description="Helical" evidence="6">
    <location>
        <begin position="12"/>
        <end position="37"/>
    </location>
</feature>
<sequence>MLKKGTLAAHNIRILFWVTILQGTSFIAPVLTLFYFARGLMEIHILLLPVFWSLSLLIGEVPAGVYADRFNTKISFITGSIIRLASIGILLFANEPWLFFLSSILNGLSVAFFSGSDQALIYDSLKQSDEEHMMDSAVGKIQSATFIATMIAVVIGGFIAQDLRNEQFILLISLGLILNVASILFILFIRPVTGEADAEESPAASVMEGVRVIRQAPQLLVMVLNATLVFVAGVVAFEAFDQPFLKGAGLPVEYIGVMYAVGAVIGYFSSRSIRWLTKRFSRTAILFVTGLLAAGALLTAGLFGNSLMLALIVFLALKFVSAVRVPVYSQLSNDLIPSHVRATTISLLSIVDGVLDLIVFGTLTFFATGGISSVYLVCAGIALIGTFLPVRTIKQEVKVLGEQQQA</sequence>
<dbReference type="PROSITE" id="PS50850">
    <property type="entry name" value="MFS"/>
    <property type="match status" value="1"/>
</dbReference>
<keyword evidence="3 6" id="KW-0812">Transmembrane</keyword>
<feature type="domain" description="Major facilitator superfamily (MFS) profile" evidence="7">
    <location>
        <begin position="1"/>
        <end position="397"/>
    </location>
</feature>
<organism evidence="8 9">
    <name type="scientific">Paenibacillus forsythiae</name>
    <dbReference type="NCBI Taxonomy" id="365616"/>
    <lineage>
        <taxon>Bacteria</taxon>
        <taxon>Bacillati</taxon>
        <taxon>Bacillota</taxon>
        <taxon>Bacilli</taxon>
        <taxon>Bacillales</taxon>
        <taxon>Paenibacillaceae</taxon>
        <taxon>Paenibacillus</taxon>
    </lineage>
</organism>
<dbReference type="InterPro" id="IPR036259">
    <property type="entry name" value="MFS_trans_sf"/>
</dbReference>
<protein>
    <submittedName>
        <fullName evidence="8">MFS family permease</fullName>
    </submittedName>
</protein>
<keyword evidence="4 6" id="KW-1133">Transmembrane helix</keyword>
<evidence type="ECO:0000256" key="5">
    <source>
        <dbReference type="ARBA" id="ARBA00023136"/>
    </source>
</evidence>
<dbReference type="RefSeq" id="WP_312000863.1">
    <property type="nucleotide sequence ID" value="NZ_JAUSUY010000004.1"/>
</dbReference>
<dbReference type="SUPFAM" id="SSF103473">
    <property type="entry name" value="MFS general substrate transporter"/>
    <property type="match status" value="1"/>
</dbReference>
<feature type="transmembrane region" description="Helical" evidence="6">
    <location>
        <begin position="307"/>
        <end position="327"/>
    </location>
</feature>
<dbReference type="InterPro" id="IPR011701">
    <property type="entry name" value="MFS"/>
</dbReference>
<dbReference type="EMBL" id="JAUSUY010000004">
    <property type="protein sequence ID" value="MDT3425817.1"/>
    <property type="molecule type" value="Genomic_DNA"/>
</dbReference>
<comment type="subcellular location">
    <subcellularLocation>
        <location evidence="1">Cell membrane</location>
        <topology evidence="1">Multi-pass membrane protein</topology>
    </subcellularLocation>
</comment>
<evidence type="ECO:0000313" key="8">
    <source>
        <dbReference type="EMBL" id="MDT3425817.1"/>
    </source>
</evidence>
<evidence type="ECO:0000256" key="6">
    <source>
        <dbReference type="SAM" id="Phobius"/>
    </source>
</evidence>
<dbReference type="Gene3D" id="1.20.1250.20">
    <property type="entry name" value="MFS general substrate transporter like domains"/>
    <property type="match status" value="1"/>
</dbReference>
<dbReference type="Pfam" id="PF07690">
    <property type="entry name" value="MFS_1"/>
    <property type="match status" value="1"/>
</dbReference>
<evidence type="ECO:0000256" key="1">
    <source>
        <dbReference type="ARBA" id="ARBA00004651"/>
    </source>
</evidence>
<accession>A0ABU3H4R4</accession>
<dbReference type="PANTHER" id="PTHR23530:SF1">
    <property type="entry name" value="PERMEASE, MAJOR FACILITATOR SUPERFAMILY-RELATED"/>
    <property type="match status" value="1"/>
</dbReference>
<dbReference type="InterPro" id="IPR020846">
    <property type="entry name" value="MFS_dom"/>
</dbReference>
<keyword evidence="2" id="KW-0813">Transport</keyword>
<feature type="transmembrane region" description="Helical" evidence="6">
    <location>
        <begin position="219"/>
        <end position="240"/>
    </location>
</feature>
<feature type="transmembrane region" description="Helical" evidence="6">
    <location>
        <begin position="43"/>
        <end position="67"/>
    </location>
</feature>
<evidence type="ECO:0000256" key="4">
    <source>
        <dbReference type="ARBA" id="ARBA00022989"/>
    </source>
</evidence>
<feature type="transmembrane region" description="Helical" evidence="6">
    <location>
        <begin position="280"/>
        <end position="301"/>
    </location>
</feature>
<reference evidence="8 9" key="1">
    <citation type="submission" date="2023-07" db="EMBL/GenBank/DDBJ databases">
        <title>Genomic Encyclopedia of Type Strains, Phase IV (KMG-IV): sequencing the most valuable type-strain genomes for metagenomic binning, comparative biology and taxonomic classification.</title>
        <authorList>
            <person name="Goeker M."/>
        </authorList>
    </citation>
    <scope>NUCLEOTIDE SEQUENCE [LARGE SCALE GENOMIC DNA]</scope>
    <source>
        <strain evidence="8 9">T98</strain>
    </source>
</reference>
<evidence type="ECO:0000259" key="7">
    <source>
        <dbReference type="PROSITE" id="PS50850"/>
    </source>
</evidence>
<dbReference type="Proteomes" id="UP001248709">
    <property type="component" value="Unassembled WGS sequence"/>
</dbReference>
<proteinExistence type="predicted"/>
<evidence type="ECO:0000256" key="2">
    <source>
        <dbReference type="ARBA" id="ARBA00022448"/>
    </source>
</evidence>
<gene>
    <name evidence="8" type="ORF">J2Z22_001336</name>
</gene>
<feature type="transmembrane region" description="Helical" evidence="6">
    <location>
        <begin position="347"/>
        <end position="367"/>
    </location>
</feature>
<dbReference type="PANTHER" id="PTHR23530">
    <property type="entry name" value="TRANSPORT PROTEIN-RELATED"/>
    <property type="match status" value="1"/>
</dbReference>
<evidence type="ECO:0000256" key="3">
    <source>
        <dbReference type="ARBA" id="ARBA00022692"/>
    </source>
</evidence>
<evidence type="ECO:0000313" key="9">
    <source>
        <dbReference type="Proteomes" id="UP001248709"/>
    </source>
</evidence>
<comment type="caution">
    <text evidence="8">The sequence shown here is derived from an EMBL/GenBank/DDBJ whole genome shotgun (WGS) entry which is preliminary data.</text>
</comment>
<feature type="transmembrane region" description="Helical" evidence="6">
    <location>
        <begin position="74"/>
        <end position="93"/>
    </location>
</feature>
<feature type="transmembrane region" description="Helical" evidence="6">
    <location>
        <begin position="167"/>
        <end position="189"/>
    </location>
</feature>
<dbReference type="InterPro" id="IPR053160">
    <property type="entry name" value="MFS_DHA3_Transporter"/>
</dbReference>
<feature type="transmembrane region" description="Helical" evidence="6">
    <location>
        <begin position="252"/>
        <end position="268"/>
    </location>
</feature>
<feature type="transmembrane region" description="Helical" evidence="6">
    <location>
        <begin position="99"/>
        <end position="122"/>
    </location>
</feature>
<feature type="transmembrane region" description="Helical" evidence="6">
    <location>
        <begin position="143"/>
        <end position="161"/>
    </location>
</feature>
<feature type="transmembrane region" description="Helical" evidence="6">
    <location>
        <begin position="373"/>
        <end position="390"/>
    </location>
</feature>
<keyword evidence="9" id="KW-1185">Reference proteome</keyword>